<dbReference type="PANTHER" id="PTHR43437:SF3">
    <property type="entry name" value="HYDROXYACYL-THIOESTER DEHYDRATASE TYPE 2, MITOCHONDRIAL"/>
    <property type="match status" value="1"/>
</dbReference>
<gene>
    <name evidence="2" type="ORF">GH266_17585</name>
</gene>
<organism evidence="2 3">
    <name type="scientific">Stappia indica</name>
    <dbReference type="NCBI Taxonomy" id="538381"/>
    <lineage>
        <taxon>Bacteria</taxon>
        <taxon>Pseudomonadati</taxon>
        <taxon>Pseudomonadota</taxon>
        <taxon>Alphaproteobacteria</taxon>
        <taxon>Hyphomicrobiales</taxon>
        <taxon>Stappiaceae</taxon>
        <taxon>Stappia</taxon>
    </lineage>
</organism>
<dbReference type="RefSeq" id="WP_158194984.1">
    <property type="nucleotide sequence ID" value="NZ_CP046908.1"/>
</dbReference>
<dbReference type="InterPro" id="IPR029069">
    <property type="entry name" value="HotDog_dom_sf"/>
</dbReference>
<dbReference type="SUPFAM" id="SSF54637">
    <property type="entry name" value="Thioesterase/thiol ester dehydrase-isomerase"/>
    <property type="match status" value="1"/>
</dbReference>
<dbReference type="OrthoDB" id="4235906at2"/>
<evidence type="ECO:0000259" key="1">
    <source>
        <dbReference type="Pfam" id="PF01575"/>
    </source>
</evidence>
<feature type="domain" description="MaoC-like" evidence="1">
    <location>
        <begin position="15"/>
        <end position="91"/>
    </location>
</feature>
<reference evidence="2 3" key="1">
    <citation type="submission" date="2019-12" db="EMBL/GenBank/DDBJ databases">
        <title>The genome of Stappia indica PHM037.</title>
        <authorList>
            <person name="Kacar D."/>
            <person name="Galan B."/>
            <person name="Canedo L."/>
            <person name="Rodriguez P."/>
            <person name="de la Calle F."/>
            <person name="Garcia J.L."/>
        </authorList>
    </citation>
    <scope>NUCLEOTIDE SEQUENCE [LARGE SCALE GENOMIC DNA]</scope>
    <source>
        <strain evidence="2 3">PHM037</strain>
    </source>
</reference>
<dbReference type="KEGG" id="siw:GH266_17585"/>
<dbReference type="InterPro" id="IPR050965">
    <property type="entry name" value="UPF0336/Enoyl-CoA_hydratase"/>
</dbReference>
<proteinExistence type="predicted"/>
<dbReference type="AlphaFoldDB" id="A0A857CB94"/>
<name>A0A857CB94_9HYPH</name>
<dbReference type="GO" id="GO:0006633">
    <property type="term" value="P:fatty acid biosynthetic process"/>
    <property type="evidence" value="ECO:0007669"/>
    <property type="project" value="TreeGrafter"/>
</dbReference>
<dbReference type="Pfam" id="PF01575">
    <property type="entry name" value="MaoC_dehydratas"/>
    <property type="match status" value="1"/>
</dbReference>
<evidence type="ECO:0000313" key="2">
    <source>
        <dbReference type="EMBL" id="QGZ36138.1"/>
    </source>
</evidence>
<accession>A0A857CB94</accession>
<dbReference type="Proteomes" id="UP000435648">
    <property type="component" value="Chromosome"/>
</dbReference>
<dbReference type="Gene3D" id="3.10.129.10">
    <property type="entry name" value="Hotdog Thioesterase"/>
    <property type="match status" value="1"/>
</dbReference>
<dbReference type="EMBL" id="CP046908">
    <property type="protein sequence ID" value="QGZ36138.1"/>
    <property type="molecule type" value="Genomic_DNA"/>
</dbReference>
<protein>
    <submittedName>
        <fullName evidence="2">Hydratase</fullName>
    </submittedName>
</protein>
<dbReference type="PANTHER" id="PTHR43437">
    <property type="entry name" value="HYDROXYACYL-THIOESTER DEHYDRATASE TYPE 2, MITOCHONDRIAL-RELATED"/>
    <property type="match status" value="1"/>
</dbReference>
<evidence type="ECO:0000313" key="3">
    <source>
        <dbReference type="Proteomes" id="UP000435648"/>
    </source>
</evidence>
<dbReference type="GO" id="GO:0019171">
    <property type="term" value="F:(3R)-hydroxyacyl-[acyl-carrier-protein] dehydratase activity"/>
    <property type="evidence" value="ECO:0007669"/>
    <property type="project" value="TreeGrafter"/>
</dbReference>
<sequence>MTTATEEFSARWVPTQADFDAFAELSGDDNPIHVDAEFSARTRFGRTVSHGMLLYSRLWALLRQRYPEHRHAVQALMFPNPAYAEEELELAFSPADTGEAGLVAITISRVADGAPVLVGQCRLEAGR</sequence>
<dbReference type="InterPro" id="IPR002539">
    <property type="entry name" value="MaoC-like_dom"/>
</dbReference>